<feature type="coiled-coil region" evidence="1">
    <location>
        <begin position="313"/>
        <end position="386"/>
    </location>
</feature>
<gene>
    <name evidence="3" type="ORF">IMG5_173780</name>
</gene>
<dbReference type="RefSeq" id="XP_004029758.1">
    <property type="nucleotide sequence ID" value="XM_004029710.1"/>
</dbReference>
<dbReference type="InterPro" id="IPR000640">
    <property type="entry name" value="EFG_V-like"/>
</dbReference>
<dbReference type="NCBIfam" id="TIGR00231">
    <property type="entry name" value="small_GTP"/>
    <property type="match status" value="1"/>
</dbReference>
<dbReference type="GeneID" id="14904599"/>
<dbReference type="Pfam" id="PF00679">
    <property type="entry name" value="EFG_C"/>
    <property type="match status" value="1"/>
</dbReference>
<dbReference type="SUPFAM" id="SSF54980">
    <property type="entry name" value="EF-G C-terminal domain-like"/>
    <property type="match status" value="1"/>
</dbReference>
<dbReference type="PRINTS" id="PR00315">
    <property type="entry name" value="ELONGATNFCT"/>
</dbReference>
<dbReference type="Pfam" id="PF21018">
    <property type="entry name" value="BipA_C"/>
    <property type="match status" value="1"/>
</dbReference>
<dbReference type="InterPro" id="IPR035647">
    <property type="entry name" value="EFG_III/V"/>
</dbReference>
<dbReference type="SUPFAM" id="SSF50447">
    <property type="entry name" value="Translation proteins"/>
    <property type="match status" value="1"/>
</dbReference>
<accession>G0R1Z7</accession>
<dbReference type="GO" id="GO:0003924">
    <property type="term" value="F:GTPase activity"/>
    <property type="evidence" value="ECO:0007669"/>
    <property type="project" value="InterPro"/>
</dbReference>
<reference evidence="3 4" key="1">
    <citation type="submission" date="2011-07" db="EMBL/GenBank/DDBJ databases">
        <authorList>
            <person name="Coyne R."/>
            <person name="Brami D."/>
            <person name="Johnson J."/>
            <person name="Hostetler J."/>
            <person name="Hannick L."/>
            <person name="Clark T."/>
            <person name="Cassidy-Hanley D."/>
            <person name="Inman J."/>
        </authorList>
    </citation>
    <scope>NUCLEOTIDE SEQUENCE [LARGE SCALE GENOMIC DNA]</scope>
    <source>
        <strain evidence="3 4">G5</strain>
    </source>
</reference>
<dbReference type="InterPro" id="IPR027417">
    <property type="entry name" value="P-loop_NTPase"/>
</dbReference>
<dbReference type="InterPro" id="IPR009000">
    <property type="entry name" value="Transl_B-barrel_sf"/>
</dbReference>
<dbReference type="Gene3D" id="2.40.30.10">
    <property type="entry name" value="Translation factors"/>
    <property type="match status" value="1"/>
</dbReference>
<dbReference type="InterPro" id="IPR005225">
    <property type="entry name" value="Small_GTP-bd"/>
</dbReference>
<dbReference type="InterPro" id="IPR035651">
    <property type="entry name" value="BipA_V"/>
</dbReference>
<dbReference type="AlphaFoldDB" id="G0R1Z7"/>
<dbReference type="InterPro" id="IPR042116">
    <property type="entry name" value="TypA/BipA_C"/>
</dbReference>
<proteinExistence type="predicted"/>
<dbReference type="FunFam" id="3.30.70.240:FF:000002">
    <property type="entry name" value="GTP-binding protein TypA"/>
    <property type="match status" value="1"/>
</dbReference>
<dbReference type="GO" id="GO:1990904">
    <property type="term" value="C:ribonucleoprotein complex"/>
    <property type="evidence" value="ECO:0007669"/>
    <property type="project" value="TreeGrafter"/>
</dbReference>
<sequence length="1139" mass="132199">MIPKNPLKLTIIQSTIDKEQQITQFDILTDTITAQVTINCANKGYFLYGVSMYYSSNAQKCAIEQVNVQAQKLDEDLASDEQSICSYQFGSAPLLDTTQGIQIKLRGLQVKQDYRIFGLCEDEKGRIKYDNKQFQTKDNSGVTRQRRVLLDQYINSNDSILTLNCEETDIPIKTVIGMSSETFYFGIPDIVNIYPLSVIQDNPPSAQSINPVLYRGQTWAFLDIPQLTTTSQKQKSQIPEPDGDIEEYMEVLLEHQKNCEKSGKYVEAELAKRRLQELKLEFERRSKDETKQRHLNEKQEIEKAHLNEYNEFNEFWDRKMLEFNQEAEKVEKETIERHQEEMNKFQEEIEQQITQKPKDTPELLHLRKMEEQLAKQQEYMEAHQIQQRIFTIEKEEFEKWNYQRQIKLKNLMQHLRLRQQNEISALRQRIISGQDEQKKIRNQELEKLTQKQICSISQSFNFKQEIQQIRRSLFYHPCSTFALETQEKIIKNQNIINVLNTNDNTKFRNVAIIAHVDHGKTTLVDTLLKQSGLENQKSMDSNALEQEKGITILSKVTGITYKDYKINIVDTPGHQDFGGEVERIMQMVDGVILLICATEGPMTQTKFVLKKALKQKLKPIVIINKVDRPTARCKDVENEILDLFIEMDIPEEDLDYPVYYASGRDGWAVDNLNNIKSDNKKDVSCILDAIVNYVLPPKQTKEGDFQLLISQTESNIYHGKLVIGKINSGVLNVGDKLDSYDRDGKLIESNKVMKIIRRYGQKQVIIFFNFNKLTKRWKYKQLMQVILFLLLDSPIQQFHILQTNKEIKDRFPVFLQILQLLVLQYLLTHLLQQEKKEQNQLSTNQDKDFKKKVKTMLPQEFKVFLKIKNIIKSINQGLGQKDGANLVVEGRGDLHLGVLFENMRREGFEMSLTPPQIIYKQVGNKTFEPVEKVKIETSPIYSSIIIEKLGLRKGVYENCEEITADLHRLTFLAPTRGLIGFRTELMNDTKGTAVMESFFHEYQEHKGTLKKNTKGALICTTDGLCTAYAVKACEKFGQLFVIPGSQVYAGMVIGENQKESDVELNPTKKKELTNVRSKQHEEKILLQPARQFSIEEAISYIRDDEIVEVTPKNLRIRKKELDPNVRAKFIRDQKSKRQS</sequence>
<evidence type="ECO:0000313" key="3">
    <source>
        <dbReference type="EMBL" id="EGR28522.1"/>
    </source>
</evidence>
<dbReference type="Gene3D" id="3.40.50.300">
    <property type="entry name" value="P-loop containing nucleotide triphosphate hydrolases"/>
    <property type="match status" value="1"/>
</dbReference>
<evidence type="ECO:0000259" key="2">
    <source>
        <dbReference type="PROSITE" id="PS51722"/>
    </source>
</evidence>
<name>G0R1Z7_ICHMU</name>
<evidence type="ECO:0000313" key="4">
    <source>
        <dbReference type="Proteomes" id="UP000008983"/>
    </source>
</evidence>
<dbReference type="CDD" id="cd01891">
    <property type="entry name" value="TypA_BipA"/>
    <property type="match status" value="1"/>
</dbReference>
<evidence type="ECO:0000256" key="1">
    <source>
        <dbReference type="SAM" id="Coils"/>
    </source>
</evidence>
<dbReference type="eggNOG" id="KOG0462">
    <property type="taxonomic scope" value="Eukaryota"/>
</dbReference>
<keyword evidence="1" id="KW-0175">Coiled coil</keyword>
<dbReference type="InterPro" id="IPR047041">
    <property type="entry name" value="BipA_GTP-bd_dom"/>
</dbReference>
<dbReference type="InterPro" id="IPR000795">
    <property type="entry name" value="T_Tr_GTP-bd_dom"/>
</dbReference>
<dbReference type="FunCoup" id="G0R1Z7">
    <property type="interactions" value="46"/>
</dbReference>
<dbReference type="InterPro" id="IPR048876">
    <property type="entry name" value="BipA_C"/>
</dbReference>
<dbReference type="PROSITE" id="PS51722">
    <property type="entry name" value="G_TR_2"/>
    <property type="match status" value="1"/>
</dbReference>
<dbReference type="InParanoid" id="G0R1Z7"/>
<dbReference type="Gene3D" id="3.30.70.870">
    <property type="entry name" value="Elongation Factor G (Translational Gtpase), domain 3"/>
    <property type="match status" value="1"/>
</dbReference>
<dbReference type="SUPFAM" id="SSF52540">
    <property type="entry name" value="P-loop containing nucleoside triphosphate hydrolases"/>
    <property type="match status" value="1"/>
</dbReference>
<dbReference type="CDD" id="cd03710">
    <property type="entry name" value="BipA_TypA_C"/>
    <property type="match status" value="1"/>
</dbReference>
<dbReference type="PROSITE" id="PS00301">
    <property type="entry name" value="G_TR_1"/>
    <property type="match status" value="1"/>
</dbReference>
<dbReference type="OrthoDB" id="364892at2759"/>
<dbReference type="PANTHER" id="PTHR42908:SF8">
    <property type="entry name" value="TR-TYPE G DOMAIN-CONTAINING PROTEIN"/>
    <property type="match status" value="1"/>
</dbReference>
<protein>
    <recommendedName>
        <fullName evidence="2">Tr-type G domain-containing protein</fullName>
    </recommendedName>
</protein>
<dbReference type="FunFam" id="3.40.50.300:FF:000055">
    <property type="entry name" value="GTP-binding protein TypA"/>
    <property type="match status" value="1"/>
</dbReference>
<dbReference type="Pfam" id="PF00009">
    <property type="entry name" value="GTP_EFTU"/>
    <property type="match status" value="1"/>
</dbReference>
<dbReference type="Gene3D" id="2.40.50.250">
    <property type="entry name" value="bipa protein"/>
    <property type="match status" value="1"/>
</dbReference>
<dbReference type="InterPro" id="IPR031157">
    <property type="entry name" value="G_TR_CS"/>
</dbReference>
<dbReference type="Gene3D" id="3.30.70.240">
    <property type="match status" value="1"/>
</dbReference>
<dbReference type="GO" id="GO:0005525">
    <property type="term" value="F:GTP binding"/>
    <property type="evidence" value="ECO:0007669"/>
    <property type="project" value="InterPro"/>
</dbReference>
<dbReference type="PANTHER" id="PTHR42908">
    <property type="entry name" value="TRANSLATION ELONGATION FACTOR-RELATED"/>
    <property type="match status" value="1"/>
</dbReference>
<keyword evidence="4" id="KW-1185">Reference proteome</keyword>
<dbReference type="EMBL" id="GL984234">
    <property type="protein sequence ID" value="EGR28522.1"/>
    <property type="molecule type" value="Genomic_DNA"/>
</dbReference>
<organism evidence="3 4">
    <name type="scientific">Ichthyophthirius multifiliis</name>
    <name type="common">White spot disease agent</name>
    <name type="synonym">Ich</name>
    <dbReference type="NCBI Taxonomy" id="5932"/>
    <lineage>
        <taxon>Eukaryota</taxon>
        <taxon>Sar</taxon>
        <taxon>Alveolata</taxon>
        <taxon>Ciliophora</taxon>
        <taxon>Intramacronucleata</taxon>
        <taxon>Oligohymenophorea</taxon>
        <taxon>Hymenostomatida</taxon>
        <taxon>Ophryoglenina</taxon>
        <taxon>Ichthyophthirius</taxon>
    </lineage>
</organism>
<dbReference type="STRING" id="857967.G0R1Z7"/>
<feature type="domain" description="Tr-type G" evidence="2">
    <location>
        <begin position="505"/>
        <end position="698"/>
    </location>
</feature>
<dbReference type="Proteomes" id="UP000008983">
    <property type="component" value="Unassembled WGS sequence"/>
</dbReference>
<dbReference type="GO" id="GO:0005829">
    <property type="term" value="C:cytosol"/>
    <property type="evidence" value="ECO:0007669"/>
    <property type="project" value="TreeGrafter"/>
</dbReference>